<dbReference type="EC" id="4.2.1.1" evidence="2 8"/>
<keyword evidence="3 7" id="KW-0479">Metal-binding</keyword>
<name>A0A642V357_DIURU</name>
<protein>
    <recommendedName>
        <fullName evidence="2 8">Carbonic anhydrase</fullName>
        <ecNumber evidence="2 8">4.2.1.1</ecNumber>
    </recommendedName>
    <alternativeName>
        <fullName evidence="8">Carbonate dehydratase</fullName>
    </alternativeName>
</protein>
<keyword evidence="5 8" id="KW-0456">Lyase</keyword>
<dbReference type="PANTHER" id="PTHR11002">
    <property type="entry name" value="CARBONIC ANHYDRASE"/>
    <property type="match status" value="1"/>
</dbReference>
<dbReference type="GO" id="GO:0071244">
    <property type="term" value="P:cellular response to carbon dioxide"/>
    <property type="evidence" value="ECO:0007669"/>
    <property type="project" value="TreeGrafter"/>
</dbReference>
<feature type="binding site" evidence="7">
    <location>
        <position position="108"/>
    </location>
    <ligand>
        <name>Zn(2+)</name>
        <dbReference type="ChEBI" id="CHEBI:29105"/>
    </ligand>
</feature>
<dbReference type="AlphaFoldDB" id="A0A642V357"/>
<dbReference type="GO" id="GO:0008270">
    <property type="term" value="F:zinc ion binding"/>
    <property type="evidence" value="ECO:0007669"/>
    <property type="project" value="UniProtKB-UniRule"/>
</dbReference>
<dbReference type="PANTHER" id="PTHR11002:SF76">
    <property type="entry name" value="CARBONIC ANHYDRASE"/>
    <property type="match status" value="1"/>
</dbReference>
<keyword evidence="4 7" id="KW-0862">Zinc</keyword>
<comment type="catalytic activity">
    <reaction evidence="6 8">
        <text>hydrogencarbonate + H(+) = CO2 + H2O</text>
        <dbReference type="Rhea" id="RHEA:10748"/>
        <dbReference type="ChEBI" id="CHEBI:15377"/>
        <dbReference type="ChEBI" id="CHEBI:15378"/>
        <dbReference type="ChEBI" id="CHEBI:16526"/>
        <dbReference type="ChEBI" id="CHEBI:17544"/>
        <dbReference type="EC" id="4.2.1.1"/>
    </reaction>
</comment>
<dbReference type="InterPro" id="IPR001765">
    <property type="entry name" value="Carbonic_anhydrase"/>
</dbReference>
<comment type="function">
    <text evidence="8">Reversible hydration of carbon dioxide.</text>
</comment>
<accession>A0A642V357</accession>
<dbReference type="Pfam" id="PF00484">
    <property type="entry name" value="Pro_CA"/>
    <property type="match status" value="1"/>
</dbReference>
<dbReference type="OMA" id="CGGIWAS"/>
<evidence type="ECO:0000256" key="8">
    <source>
        <dbReference type="RuleBase" id="RU003956"/>
    </source>
</evidence>
<dbReference type="VEuPathDB" id="FungiDB:DIURU_000666"/>
<dbReference type="SUPFAM" id="SSF53056">
    <property type="entry name" value="beta-carbonic anhydrase, cab"/>
    <property type="match status" value="1"/>
</dbReference>
<dbReference type="GO" id="GO:0004089">
    <property type="term" value="F:carbonate dehydratase activity"/>
    <property type="evidence" value="ECO:0007669"/>
    <property type="project" value="UniProtKB-UniRule"/>
</dbReference>
<dbReference type="GeneID" id="54779319"/>
<evidence type="ECO:0000256" key="3">
    <source>
        <dbReference type="ARBA" id="ARBA00022723"/>
    </source>
</evidence>
<feature type="binding site" evidence="7">
    <location>
        <position position="55"/>
    </location>
    <ligand>
        <name>Zn(2+)</name>
        <dbReference type="ChEBI" id="CHEBI:29105"/>
    </ligand>
</feature>
<evidence type="ECO:0000256" key="2">
    <source>
        <dbReference type="ARBA" id="ARBA00012925"/>
    </source>
</evidence>
<dbReference type="GO" id="GO:0005737">
    <property type="term" value="C:cytoplasm"/>
    <property type="evidence" value="ECO:0007669"/>
    <property type="project" value="TreeGrafter"/>
</dbReference>
<gene>
    <name evidence="9" type="ORF">DIURU_000666</name>
</gene>
<evidence type="ECO:0000256" key="6">
    <source>
        <dbReference type="ARBA" id="ARBA00048348"/>
    </source>
</evidence>
<comment type="similarity">
    <text evidence="1 8">Belongs to the beta-class carbonic anhydrase family.</text>
</comment>
<dbReference type="Gene3D" id="3.40.1050.10">
    <property type="entry name" value="Carbonic anhydrase"/>
    <property type="match status" value="1"/>
</dbReference>
<comment type="cofactor">
    <cofactor evidence="7">
        <name>Zn(2+)</name>
        <dbReference type="ChEBI" id="CHEBI:29105"/>
    </cofactor>
    <text evidence="7">Binds 1 zinc ion per subunit.</text>
</comment>
<dbReference type="InterPro" id="IPR015892">
    <property type="entry name" value="Carbonic_anhydrase_CS"/>
</dbReference>
<sequence length="226" mass="24843">MTAVPFTLNKASTKEDYLENNRYWADSIRNKSNDTVFESNAKGQSPHTLWIGCSDSRAGDQCLSCLPGEVFSHRNIANVVTPTDISSQCVVQFAVDVLKVKKIVVCGHTDCGGVWASLSAKKIGGALDLWLNPVRQVRANNIKALEAIEEPKDKCKKLAELNVINSVYAVKRHPSAAQALKDGSIEVWGMMYDVGTGLLYEVEIPEDEHGDLFNVLDNEEVDHSGH</sequence>
<dbReference type="OrthoDB" id="10248475at2759"/>
<evidence type="ECO:0000256" key="7">
    <source>
        <dbReference type="PIRSR" id="PIRSR601765-1"/>
    </source>
</evidence>
<comment type="caution">
    <text evidence="9">The sequence shown here is derived from an EMBL/GenBank/DDBJ whole genome shotgun (WGS) entry which is preliminary data.</text>
</comment>
<proteinExistence type="inferred from homology"/>
<evidence type="ECO:0000256" key="5">
    <source>
        <dbReference type="ARBA" id="ARBA00023239"/>
    </source>
</evidence>
<dbReference type="EMBL" id="SWFT01000027">
    <property type="protein sequence ID" value="KAA8906982.1"/>
    <property type="molecule type" value="Genomic_DNA"/>
</dbReference>
<dbReference type="CDD" id="cd00883">
    <property type="entry name" value="beta_CA_cladeA"/>
    <property type="match status" value="1"/>
</dbReference>
<feature type="binding site" evidence="7">
    <location>
        <position position="111"/>
    </location>
    <ligand>
        <name>Zn(2+)</name>
        <dbReference type="ChEBI" id="CHEBI:29105"/>
    </ligand>
</feature>
<reference evidence="9 10" key="1">
    <citation type="submission" date="2019-07" db="EMBL/GenBank/DDBJ databases">
        <title>Genome assembly of two rare yeast pathogens: Diutina rugosa and Trichomonascus ciferrii.</title>
        <authorList>
            <person name="Mixao V."/>
            <person name="Saus E."/>
            <person name="Hansen A."/>
            <person name="Lass-Flor C."/>
            <person name="Gabaldon T."/>
        </authorList>
    </citation>
    <scope>NUCLEOTIDE SEQUENCE [LARGE SCALE GENOMIC DNA]</scope>
    <source>
        <strain evidence="9 10">CBS 613</strain>
    </source>
</reference>
<dbReference type="Proteomes" id="UP000449547">
    <property type="component" value="Unassembled WGS sequence"/>
</dbReference>
<dbReference type="PROSITE" id="PS00705">
    <property type="entry name" value="PROK_CO2_ANHYDRASE_2"/>
    <property type="match status" value="1"/>
</dbReference>
<evidence type="ECO:0000313" key="10">
    <source>
        <dbReference type="Proteomes" id="UP000449547"/>
    </source>
</evidence>
<evidence type="ECO:0000256" key="4">
    <source>
        <dbReference type="ARBA" id="ARBA00022833"/>
    </source>
</evidence>
<evidence type="ECO:0000256" key="1">
    <source>
        <dbReference type="ARBA" id="ARBA00006217"/>
    </source>
</evidence>
<keyword evidence="10" id="KW-1185">Reference proteome</keyword>
<dbReference type="InterPro" id="IPR036874">
    <property type="entry name" value="Carbonic_anhydrase_sf"/>
</dbReference>
<dbReference type="GO" id="GO:0034599">
    <property type="term" value="P:cellular response to oxidative stress"/>
    <property type="evidence" value="ECO:0007669"/>
    <property type="project" value="TreeGrafter"/>
</dbReference>
<evidence type="ECO:0000313" key="9">
    <source>
        <dbReference type="EMBL" id="KAA8906982.1"/>
    </source>
</evidence>
<dbReference type="SMART" id="SM00947">
    <property type="entry name" value="Pro_CA"/>
    <property type="match status" value="1"/>
</dbReference>
<organism evidence="9 10">
    <name type="scientific">Diutina rugosa</name>
    <name type="common">Yeast</name>
    <name type="synonym">Candida rugosa</name>
    <dbReference type="NCBI Taxonomy" id="5481"/>
    <lineage>
        <taxon>Eukaryota</taxon>
        <taxon>Fungi</taxon>
        <taxon>Dikarya</taxon>
        <taxon>Ascomycota</taxon>
        <taxon>Saccharomycotina</taxon>
        <taxon>Pichiomycetes</taxon>
        <taxon>Debaryomycetaceae</taxon>
        <taxon>Diutina</taxon>
    </lineage>
</organism>
<dbReference type="RefSeq" id="XP_034014333.1">
    <property type="nucleotide sequence ID" value="XM_034158939.1"/>
</dbReference>
<feature type="binding site" evidence="7">
    <location>
        <position position="53"/>
    </location>
    <ligand>
        <name>Zn(2+)</name>
        <dbReference type="ChEBI" id="CHEBI:29105"/>
    </ligand>
</feature>
<dbReference type="GO" id="GO:0015976">
    <property type="term" value="P:carbon utilization"/>
    <property type="evidence" value="ECO:0007669"/>
    <property type="project" value="InterPro"/>
</dbReference>